<organism evidence="1 2">
    <name type="scientific">Clostridium argentinense CDC 2741</name>
    <dbReference type="NCBI Taxonomy" id="1418104"/>
    <lineage>
        <taxon>Bacteria</taxon>
        <taxon>Bacillati</taxon>
        <taxon>Bacillota</taxon>
        <taxon>Clostridia</taxon>
        <taxon>Eubacteriales</taxon>
        <taxon>Clostridiaceae</taxon>
        <taxon>Clostridium</taxon>
    </lineage>
</organism>
<gene>
    <name evidence="1" type="ORF">U732_1728</name>
</gene>
<dbReference type="Proteomes" id="UP000031366">
    <property type="component" value="Unassembled WGS sequence"/>
</dbReference>
<evidence type="ECO:0000313" key="1">
    <source>
        <dbReference type="EMBL" id="KIE46164.1"/>
    </source>
</evidence>
<evidence type="ECO:0000313" key="2">
    <source>
        <dbReference type="Proteomes" id="UP000031366"/>
    </source>
</evidence>
<accession>A0A0C1TZZ7</accession>
<dbReference type="EMBL" id="AYSO01000017">
    <property type="protein sequence ID" value="KIE46164.1"/>
    <property type="molecule type" value="Genomic_DNA"/>
</dbReference>
<name>A0A0C1TZZ7_9CLOT</name>
<dbReference type="RefSeq" id="WP_257788839.1">
    <property type="nucleotide sequence ID" value="NZ_AYSO01000017.1"/>
</dbReference>
<dbReference type="AlphaFoldDB" id="A0A0C1TZZ7"/>
<comment type="caution">
    <text evidence="1">The sequence shown here is derived from an EMBL/GenBank/DDBJ whole genome shotgun (WGS) entry which is preliminary data.</text>
</comment>
<keyword evidence="2" id="KW-1185">Reference proteome</keyword>
<protein>
    <submittedName>
        <fullName evidence="1">Uncharacterized protein</fullName>
    </submittedName>
</protein>
<reference evidence="1 2" key="1">
    <citation type="journal article" date="2015" name="Infect. Genet. Evol.">
        <title>Genomic sequences of six botulinum neurotoxin-producing strains representing three clostridial species illustrate the mobility and diversity of botulinum neurotoxin genes.</title>
        <authorList>
            <person name="Smith T.J."/>
            <person name="Hill K.K."/>
            <person name="Xie G."/>
            <person name="Foley B.T."/>
            <person name="Williamson C.H."/>
            <person name="Foster J.T."/>
            <person name="Johnson S.L."/>
            <person name="Chertkov O."/>
            <person name="Teshima H."/>
            <person name="Gibbons H.S."/>
            <person name="Johnsky L.A."/>
            <person name="Karavis M.A."/>
            <person name="Smith L.A."/>
        </authorList>
    </citation>
    <scope>NUCLEOTIDE SEQUENCE [LARGE SCALE GENOMIC DNA]</scope>
    <source>
        <strain evidence="1 2">CDC 2741</strain>
    </source>
</reference>
<proteinExistence type="predicted"/>
<sequence>MDIKLRDLQPSDKEYFFSWIKDKEVIRYSLSTFQKMKSNDEISN</sequence>